<dbReference type="Gene3D" id="3.30.1150.10">
    <property type="match status" value="1"/>
</dbReference>
<protein>
    <submittedName>
        <fullName evidence="2">Energy transducer TonB</fullName>
    </submittedName>
</protein>
<organism evidence="2 3">
    <name type="scientific">Gelidibacter salicanalis</name>
    <dbReference type="NCBI Taxonomy" id="291193"/>
    <lineage>
        <taxon>Bacteria</taxon>
        <taxon>Pseudomonadati</taxon>
        <taxon>Bacteroidota</taxon>
        <taxon>Flavobacteriia</taxon>
        <taxon>Flavobacteriales</taxon>
        <taxon>Flavobacteriaceae</taxon>
        <taxon>Gelidibacter</taxon>
    </lineage>
</organism>
<comment type="caution">
    <text evidence="2">The sequence shown here is derived from an EMBL/GenBank/DDBJ whole genome shotgun (WGS) entry which is preliminary data.</text>
</comment>
<dbReference type="Pfam" id="PF03544">
    <property type="entry name" value="TonB_C"/>
    <property type="match status" value="1"/>
</dbReference>
<proteinExistence type="predicted"/>
<dbReference type="GO" id="GO:0055085">
    <property type="term" value="P:transmembrane transport"/>
    <property type="evidence" value="ECO:0007669"/>
    <property type="project" value="InterPro"/>
</dbReference>
<dbReference type="InterPro" id="IPR037682">
    <property type="entry name" value="TonB_C"/>
</dbReference>
<dbReference type="AlphaFoldDB" id="A0A934NI12"/>
<name>A0A934NI12_9FLAO</name>
<dbReference type="SUPFAM" id="SSF74653">
    <property type="entry name" value="TolA/TonB C-terminal domain"/>
    <property type="match status" value="1"/>
</dbReference>
<sequence length="182" mass="20327">MSEVKRVINAMPDYLLGKQKEKDVTISYSLPILFMVPGDNSETDQNKSGNGREDDIEVPYAVIEEAPYFLTCQSSESNEDRKRCTSDEIGQFVNKNFNVNLANDLGLKGMQRISVIFKIGKDGVITDIRSRASHPELEKEAIRVIGQLPKMQPGKQRGKAVVVPYSLPILFQVNEAAPKVKN</sequence>
<dbReference type="Proteomes" id="UP000662373">
    <property type="component" value="Unassembled WGS sequence"/>
</dbReference>
<reference evidence="2 3" key="1">
    <citation type="submission" date="2020-09" db="EMBL/GenBank/DDBJ databases">
        <title>Draft genome of Gelidibacter salicanalis PAMC21136.</title>
        <authorList>
            <person name="Park H."/>
        </authorList>
    </citation>
    <scope>NUCLEOTIDE SEQUENCE [LARGE SCALE GENOMIC DNA]</scope>
    <source>
        <strain evidence="2 3">PAMC21136</strain>
    </source>
</reference>
<feature type="domain" description="TonB C-terminal" evidence="1">
    <location>
        <begin position="112"/>
        <end position="172"/>
    </location>
</feature>
<evidence type="ECO:0000259" key="1">
    <source>
        <dbReference type="Pfam" id="PF03544"/>
    </source>
</evidence>
<accession>A0A934NI12</accession>
<gene>
    <name evidence="2" type="ORF">JEM65_12665</name>
</gene>
<evidence type="ECO:0000313" key="3">
    <source>
        <dbReference type="Proteomes" id="UP000662373"/>
    </source>
</evidence>
<evidence type="ECO:0000313" key="2">
    <source>
        <dbReference type="EMBL" id="MBJ7881491.1"/>
    </source>
</evidence>
<keyword evidence="3" id="KW-1185">Reference proteome</keyword>
<dbReference type="EMBL" id="JAEHJZ010000032">
    <property type="protein sequence ID" value="MBJ7881491.1"/>
    <property type="molecule type" value="Genomic_DNA"/>
</dbReference>